<name>A0A0S6VWZ8_9BACT</name>
<dbReference type="EMBL" id="DF820456">
    <property type="protein sequence ID" value="GAK50380.1"/>
    <property type="molecule type" value="Genomic_DNA"/>
</dbReference>
<dbReference type="Pfam" id="PF02518">
    <property type="entry name" value="HATPase_c"/>
    <property type="match status" value="1"/>
</dbReference>
<dbReference type="Gene3D" id="3.30.450.40">
    <property type="match status" value="1"/>
</dbReference>
<dbReference type="PANTHER" id="PTHR43304:SF1">
    <property type="entry name" value="PAC DOMAIN-CONTAINING PROTEIN"/>
    <property type="match status" value="1"/>
</dbReference>
<dbReference type="SMART" id="SM00388">
    <property type="entry name" value="HisKA"/>
    <property type="match status" value="1"/>
</dbReference>
<dbReference type="InterPro" id="IPR052162">
    <property type="entry name" value="Sensor_kinase/Photoreceptor"/>
</dbReference>
<dbReference type="PANTHER" id="PTHR43304">
    <property type="entry name" value="PHYTOCHROME-LIKE PROTEIN CPH1"/>
    <property type="match status" value="1"/>
</dbReference>
<keyword evidence="3" id="KW-0597">Phosphoprotein</keyword>
<dbReference type="SUPFAM" id="SSF52172">
    <property type="entry name" value="CheY-like"/>
    <property type="match status" value="1"/>
</dbReference>
<dbReference type="PROSITE" id="PS50110">
    <property type="entry name" value="RESPONSE_REGULATORY"/>
    <property type="match status" value="1"/>
</dbReference>
<feature type="domain" description="Histidine kinase" evidence="7">
    <location>
        <begin position="1023"/>
        <end position="1269"/>
    </location>
</feature>
<evidence type="ECO:0000256" key="5">
    <source>
        <dbReference type="ARBA" id="ARBA00022777"/>
    </source>
</evidence>
<evidence type="ECO:0000256" key="2">
    <source>
        <dbReference type="ARBA" id="ARBA00012438"/>
    </source>
</evidence>
<feature type="domain" description="PAS" evidence="9">
    <location>
        <begin position="567"/>
        <end position="637"/>
    </location>
</feature>
<dbReference type="SMART" id="SM00091">
    <property type="entry name" value="PAS"/>
    <property type="match status" value="4"/>
</dbReference>
<dbReference type="InterPro" id="IPR001789">
    <property type="entry name" value="Sig_transdc_resp-reg_receiver"/>
</dbReference>
<dbReference type="CDD" id="cd00130">
    <property type="entry name" value="PAS"/>
    <property type="match status" value="4"/>
</dbReference>
<dbReference type="InterPro" id="IPR004358">
    <property type="entry name" value="Sig_transdc_His_kin-like_C"/>
</dbReference>
<dbReference type="PROSITE" id="PS50112">
    <property type="entry name" value="PAS"/>
    <property type="match status" value="4"/>
</dbReference>
<dbReference type="Pfam" id="PF00072">
    <property type="entry name" value="Response_reg"/>
    <property type="match status" value="1"/>
</dbReference>
<dbReference type="InterPro" id="IPR036097">
    <property type="entry name" value="HisK_dim/P_sf"/>
</dbReference>
<dbReference type="Pfam" id="PF00989">
    <property type="entry name" value="PAS"/>
    <property type="match status" value="2"/>
</dbReference>
<dbReference type="SMART" id="SM00448">
    <property type="entry name" value="REC"/>
    <property type="match status" value="1"/>
</dbReference>
<dbReference type="InterPro" id="IPR036890">
    <property type="entry name" value="HATPase_C_sf"/>
</dbReference>
<gene>
    <name evidence="11" type="ORF">U14_01610</name>
</gene>
<dbReference type="SMART" id="SM00086">
    <property type="entry name" value="PAC"/>
    <property type="match status" value="4"/>
</dbReference>
<dbReference type="InterPro" id="IPR003661">
    <property type="entry name" value="HisK_dim/P_dom"/>
</dbReference>
<dbReference type="InterPro" id="IPR000700">
    <property type="entry name" value="PAS-assoc_C"/>
</dbReference>
<dbReference type="Gene3D" id="3.30.450.20">
    <property type="entry name" value="PAS domain"/>
    <property type="match status" value="5"/>
</dbReference>
<dbReference type="Pfam" id="PF08448">
    <property type="entry name" value="PAS_4"/>
    <property type="match status" value="1"/>
</dbReference>
<feature type="domain" description="PAC" evidence="10">
    <location>
        <begin position="641"/>
        <end position="693"/>
    </location>
</feature>
<feature type="domain" description="PAC" evidence="10">
    <location>
        <begin position="354"/>
        <end position="406"/>
    </location>
</feature>
<dbReference type="Pfam" id="PF00512">
    <property type="entry name" value="HisKA"/>
    <property type="match status" value="1"/>
</dbReference>
<evidence type="ECO:0000259" key="8">
    <source>
        <dbReference type="PROSITE" id="PS50110"/>
    </source>
</evidence>
<evidence type="ECO:0000256" key="4">
    <source>
        <dbReference type="ARBA" id="ARBA00022679"/>
    </source>
</evidence>
<dbReference type="NCBIfam" id="TIGR00229">
    <property type="entry name" value="sensory_box"/>
    <property type="match status" value="4"/>
</dbReference>
<evidence type="ECO:0000313" key="12">
    <source>
        <dbReference type="Proteomes" id="UP000030700"/>
    </source>
</evidence>
<reference evidence="11" key="1">
    <citation type="journal article" date="2015" name="PeerJ">
        <title>First genomic representation of candidate bacterial phylum KSB3 points to enhanced environmental sensing as a trigger of wastewater bulking.</title>
        <authorList>
            <person name="Sekiguchi Y."/>
            <person name="Ohashi A."/>
            <person name="Parks D.H."/>
            <person name="Yamauchi T."/>
            <person name="Tyson G.W."/>
            <person name="Hugenholtz P."/>
        </authorList>
    </citation>
    <scope>NUCLEOTIDE SEQUENCE [LARGE SCALE GENOMIC DNA]</scope>
</reference>
<keyword evidence="4" id="KW-0808">Transferase</keyword>
<dbReference type="Gene3D" id="1.10.287.130">
    <property type="match status" value="1"/>
</dbReference>
<dbReference type="InterPro" id="IPR029016">
    <property type="entry name" value="GAF-like_dom_sf"/>
</dbReference>
<dbReference type="InterPro" id="IPR013767">
    <property type="entry name" value="PAS_fold"/>
</dbReference>
<keyword evidence="12" id="KW-1185">Reference proteome</keyword>
<feature type="domain" description="PAS" evidence="9">
    <location>
        <begin position="282"/>
        <end position="345"/>
    </location>
</feature>
<evidence type="ECO:0000259" key="10">
    <source>
        <dbReference type="PROSITE" id="PS50113"/>
    </source>
</evidence>
<dbReference type="InterPro" id="IPR003594">
    <property type="entry name" value="HATPase_dom"/>
</dbReference>
<organism evidence="11">
    <name type="scientific">Candidatus Moduliflexus flocculans</name>
    <dbReference type="NCBI Taxonomy" id="1499966"/>
    <lineage>
        <taxon>Bacteria</taxon>
        <taxon>Candidatus Moduliflexota</taxon>
        <taxon>Candidatus Moduliflexia</taxon>
        <taxon>Candidatus Moduliflexales</taxon>
        <taxon>Candidatus Moduliflexaceae</taxon>
    </lineage>
</organism>
<dbReference type="SUPFAM" id="SSF55781">
    <property type="entry name" value="GAF domain-like"/>
    <property type="match status" value="1"/>
</dbReference>
<dbReference type="EC" id="2.7.13.3" evidence="2"/>
<evidence type="ECO:0000256" key="6">
    <source>
        <dbReference type="PROSITE-ProRule" id="PRU00169"/>
    </source>
</evidence>
<dbReference type="InterPro" id="IPR005467">
    <property type="entry name" value="His_kinase_dom"/>
</dbReference>
<evidence type="ECO:0000259" key="9">
    <source>
        <dbReference type="PROSITE" id="PS50112"/>
    </source>
</evidence>
<proteinExistence type="predicted"/>
<dbReference type="SMART" id="SM00387">
    <property type="entry name" value="HATPase_c"/>
    <property type="match status" value="1"/>
</dbReference>
<dbReference type="PRINTS" id="PR00344">
    <property type="entry name" value="BCTRLSENSOR"/>
</dbReference>
<evidence type="ECO:0000313" key="11">
    <source>
        <dbReference type="EMBL" id="GAK50380.1"/>
    </source>
</evidence>
<feature type="domain" description="Response regulatory" evidence="8">
    <location>
        <begin position="6"/>
        <end position="122"/>
    </location>
</feature>
<protein>
    <recommendedName>
        <fullName evidence="2">histidine kinase</fullName>
        <ecNumber evidence="2">2.7.13.3</ecNumber>
    </recommendedName>
</protein>
<dbReference type="InterPro" id="IPR013656">
    <property type="entry name" value="PAS_4"/>
</dbReference>
<accession>A0A0S6VWZ8</accession>
<comment type="catalytic activity">
    <reaction evidence="1">
        <text>ATP + protein L-histidine = ADP + protein N-phospho-L-histidine.</text>
        <dbReference type="EC" id="2.7.13.3"/>
    </reaction>
</comment>
<evidence type="ECO:0000256" key="3">
    <source>
        <dbReference type="ARBA" id="ARBA00022553"/>
    </source>
</evidence>
<dbReference type="PROSITE" id="PS50109">
    <property type="entry name" value="HIS_KIN"/>
    <property type="match status" value="1"/>
</dbReference>
<dbReference type="Gene3D" id="3.40.50.2300">
    <property type="match status" value="1"/>
</dbReference>
<dbReference type="HOGENOM" id="CLU_263133_0_0_0"/>
<dbReference type="AlphaFoldDB" id="A0A0S6VWZ8"/>
<dbReference type="SUPFAM" id="SSF55874">
    <property type="entry name" value="ATPase domain of HSP90 chaperone/DNA topoisomerase II/histidine kinase"/>
    <property type="match status" value="1"/>
</dbReference>
<dbReference type="SUPFAM" id="SSF55785">
    <property type="entry name" value="PYP-like sensor domain (PAS domain)"/>
    <property type="match status" value="5"/>
</dbReference>
<dbReference type="Pfam" id="PF13426">
    <property type="entry name" value="PAS_9"/>
    <property type="match status" value="1"/>
</dbReference>
<dbReference type="CDD" id="cd00082">
    <property type="entry name" value="HisKA"/>
    <property type="match status" value="1"/>
</dbReference>
<evidence type="ECO:0000256" key="1">
    <source>
        <dbReference type="ARBA" id="ARBA00000085"/>
    </source>
</evidence>
<evidence type="ECO:0000259" key="7">
    <source>
        <dbReference type="PROSITE" id="PS50109"/>
    </source>
</evidence>
<comment type="caution">
    <text evidence="6">Lacks conserved residue(s) required for the propagation of feature annotation.</text>
</comment>
<dbReference type="SUPFAM" id="SSF47384">
    <property type="entry name" value="Homodimeric domain of signal transducing histidine kinase"/>
    <property type="match status" value="1"/>
</dbReference>
<dbReference type="PROSITE" id="PS50113">
    <property type="entry name" value="PAC"/>
    <property type="match status" value="3"/>
</dbReference>
<dbReference type="GO" id="GO:0006355">
    <property type="term" value="P:regulation of DNA-templated transcription"/>
    <property type="evidence" value="ECO:0007669"/>
    <property type="project" value="InterPro"/>
</dbReference>
<feature type="domain" description="PAC" evidence="10">
    <location>
        <begin position="229"/>
        <end position="281"/>
    </location>
</feature>
<dbReference type="InterPro" id="IPR001610">
    <property type="entry name" value="PAC"/>
</dbReference>
<sequence length="1280" mass="145366">MFDHHPILVIAAPTDILSHFARPLRNAGFDVFEAASALDGLRIAKEYAPVIIFLQLSLPEMSGVELCHQLKTQCYPASPYILLITEQNDSNDEDQPDEHDVDGYIIQTAPSRELVARTRSIFRLKQTETGLLQALEALQEKHAALLDMQEQLQRHETMLNGIFECSPNAIVVSDMRGVIIACNSSALELYGASSKDDVIGKDGRQFIAQDDRQEPRSDPQELLEPGRVKHIEYRLARKNGDLFFGEVSASVMTDEAGAPLGIISIIRDATERKNAEIALQISKARYEFLVNTMNEGLASIDEQRRFTFVNSKFCEMTGYHEQELLGIDSRLVIAPEEESHHRQELAERRMGKSGKYETRLIKKQGDSLSVILSGSPLYNAQGVYDGALGVFTDITAIKQAERALKDSEERYHALFENSPISLWELDLSKLKAFLDAISTQETPDIEQYASDHPELVRKGIEFIHVCDINQATLKTFEIQNKEELFTQFWMLWTEEALAALTQQVFALWRGAKEFTIETTNKTYSGKILHVRIKMALAPGYEKNWARALVTVVDLTERKQIEDALTRERYLLRTLMEYSPDLIYFKDRESRFLRVNNAFARRAALDPQSILGKTDFDIVGPEHAKKAFADEQRIMKTGEPLIDQEERETWLNGRITWASTTKLPFYDEHGNIIGTFGISREITSRKLAERYEHLTTQILDLLNRSDRKIDVIREILLLVKDFTGLEAVGIRLRSGEDFPYYKTIGFPPKFEEVERYLCARDEHGNIICDSNGNSILECMCGNVLCGRTNPSLPFFTTAGSFWSNNTTELLASTSETDLQAYMRNHCNREGYESMALIPLRSGPRTIGLLQLNDHRKDMLSLESIRFFEGLGASIGIAIEHRETEEEMARLRNFMKNIIDSMPSILLGIDIEGRVTHWNLEAEKVTRHAAHDVQGRFLHDVFPEFAPFLEKVRDAILQQCPFKEEKVRSIIHGEMRDFNIMVYPLVSSGVDGAVIRIDDVTEQVRMEEMIVQSEKMVSLGNLAAGMAHELNNPIASILQNTQVILTRLTRHFPANTIAALESGTNMDAIREFMLKRDIIKILELIRSSGERAGEIVKDMLSFSRKRSSHAVPNDLHDLIEKAVEFASHAYNIKFAFPLKNFRIIRQFDSRLPKIRCEGAQIQQVILNLLINAAQAAAEHYHRQEEPTIILRTQRDGDMVRIEVEDNGPGMPEHVRKRVFEPFFTTKEVGLGTGLGLSVSYFIITEHHNGTMSVESEPDKGCRFIIMLPIGAEDPAMLHSWQI</sequence>
<dbReference type="STRING" id="1499966.U14_01610"/>
<dbReference type="GO" id="GO:0000155">
    <property type="term" value="F:phosphorelay sensor kinase activity"/>
    <property type="evidence" value="ECO:0007669"/>
    <property type="project" value="InterPro"/>
</dbReference>
<dbReference type="InterPro" id="IPR035965">
    <property type="entry name" value="PAS-like_dom_sf"/>
</dbReference>
<feature type="domain" description="PAS" evidence="9">
    <location>
        <begin position="889"/>
        <end position="934"/>
    </location>
</feature>
<feature type="domain" description="PAS" evidence="9">
    <location>
        <begin position="155"/>
        <end position="226"/>
    </location>
</feature>
<keyword evidence="5 11" id="KW-0418">Kinase</keyword>
<dbReference type="Gene3D" id="3.30.565.10">
    <property type="entry name" value="Histidine kinase-like ATPase, C-terminal domain"/>
    <property type="match status" value="1"/>
</dbReference>
<dbReference type="InterPro" id="IPR011006">
    <property type="entry name" value="CheY-like_superfamily"/>
</dbReference>
<dbReference type="Proteomes" id="UP000030700">
    <property type="component" value="Unassembled WGS sequence"/>
</dbReference>
<dbReference type="InterPro" id="IPR000014">
    <property type="entry name" value="PAS"/>
</dbReference>